<dbReference type="InterPro" id="IPR013528">
    <property type="entry name" value="HMG_CoA_synth_N"/>
</dbReference>
<dbReference type="GO" id="GO:0004421">
    <property type="term" value="F:hydroxymethylglutaryl-CoA synthase activity"/>
    <property type="evidence" value="ECO:0007669"/>
    <property type="project" value="UniProtKB-EC"/>
</dbReference>
<feature type="binding site" evidence="4">
    <location>
        <position position="147"/>
    </location>
    <ligand>
        <name>(3S)-3-hydroxy-3-methylglutaryl-CoA</name>
        <dbReference type="ChEBI" id="CHEBI:43074"/>
    </ligand>
</feature>
<feature type="binding site" evidence="4">
    <location>
        <position position="280"/>
    </location>
    <ligand>
        <name>(3S)-3-hydroxy-3-methylglutaryl-CoA</name>
        <dbReference type="ChEBI" id="CHEBI:43074"/>
    </ligand>
</feature>
<evidence type="ECO:0000313" key="8">
    <source>
        <dbReference type="Proteomes" id="UP000295231"/>
    </source>
</evidence>
<keyword evidence="2 7" id="KW-0808">Transferase</keyword>
<evidence type="ECO:0000259" key="6">
    <source>
        <dbReference type="Pfam" id="PF08540"/>
    </source>
</evidence>
<gene>
    <name evidence="7" type="ORF">E0E04_04075</name>
</gene>
<reference evidence="7 8" key="1">
    <citation type="submission" date="2019-03" db="EMBL/GenBank/DDBJ databases">
        <authorList>
            <person name="Fan P."/>
        </authorList>
    </citation>
    <scope>NUCLEOTIDE SEQUENCE [LARGE SCALE GENOMIC DNA]</scope>
    <source>
        <strain evidence="7 8">KCJ4950</strain>
    </source>
</reference>
<sequence length="395" mass="43955">MFGTVITGIDKIGFATAQYVLNMDDLAESRNVDPDKYSKGLLLNNLSITPVNDDIVTLGASAAESILSEEDKETVDMIIVATESSIDQSKAASTYIHSLLGIQPFARSIEMKEACYGATAALDYARLHVQKHPESKVLVIASDVAHYGVNTPGEPTQGAGSIAMLISKDPRILLLNDKSVAQTRDIMDFWRPNYSTTPFVNGIYSTKQYLDMLKTTWAEFQKRFDTSLADFSAFCFHLPFPKLALKGFNKVMDKNLPEDLKEKLKENFESSIIYSKQVGNIYTGSIYLGLLSLLENSKNLVAGDNIAFFSYGSGAVAEIFSATLVDGFKDMLQTNRLETLKQRIRLSVEDYEKIFFEEPVIDAEGNATITEYKTGAYALKEIREHQRIYGKVNDK</sequence>
<dbReference type="AlphaFoldDB" id="A0A4R5G4Z6"/>
<evidence type="ECO:0000256" key="2">
    <source>
        <dbReference type="ARBA" id="ARBA00022679"/>
    </source>
</evidence>
<evidence type="ECO:0000256" key="1">
    <source>
        <dbReference type="ARBA" id="ARBA00007061"/>
    </source>
</evidence>
<evidence type="ECO:0000256" key="3">
    <source>
        <dbReference type="PIRSR" id="PIRSR611554-1"/>
    </source>
</evidence>
<keyword evidence="7" id="KW-0012">Acyltransferase</keyword>
<evidence type="ECO:0000313" key="7">
    <source>
        <dbReference type="EMBL" id="TDE73617.1"/>
    </source>
</evidence>
<dbReference type="Pfam" id="PF01154">
    <property type="entry name" value="HMG_CoA_synt_N"/>
    <property type="match status" value="1"/>
</dbReference>
<keyword evidence="8" id="KW-1185">Reference proteome</keyword>
<dbReference type="SUPFAM" id="SSF53901">
    <property type="entry name" value="Thiolase-like"/>
    <property type="match status" value="2"/>
</dbReference>
<dbReference type="NCBIfam" id="TIGR01835">
    <property type="entry name" value="HMG-CoA-S_prok"/>
    <property type="match status" value="1"/>
</dbReference>
<feature type="active site" description="Proton donor/acceptor" evidence="3">
    <location>
        <position position="83"/>
    </location>
</feature>
<dbReference type="Pfam" id="PF08540">
    <property type="entry name" value="HMG_CoA_synt_C"/>
    <property type="match status" value="1"/>
</dbReference>
<evidence type="ECO:0000256" key="4">
    <source>
        <dbReference type="PIRSR" id="PIRSR611554-2"/>
    </source>
</evidence>
<dbReference type="GO" id="GO:0006084">
    <property type="term" value="P:acetyl-CoA metabolic process"/>
    <property type="evidence" value="ECO:0007669"/>
    <property type="project" value="InterPro"/>
</dbReference>
<dbReference type="PANTHER" id="PTHR43323:SF2">
    <property type="entry name" value="HYDROXYMETHYLGLUTARYL-COA SYNTHASE"/>
    <property type="match status" value="1"/>
</dbReference>
<dbReference type="InterPro" id="IPR016039">
    <property type="entry name" value="Thiolase-like"/>
</dbReference>
<dbReference type="InterPro" id="IPR011554">
    <property type="entry name" value="HMG_CoA_synthase_prok"/>
</dbReference>
<feature type="domain" description="Hydroxymethylglutaryl-coenzyme A synthase C-terminal" evidence="6">
    <location>
        <begin position="249"/>
        <end position="389"/>
    </location>
</feature>
<feature type="domain" description="Hydroxymethylglutaryl-coenzyme A synthase N-terminal" evidence="5">
    <location>
        <begin position="15"/>
        <end position="168"/>
    </location>
</feature>
<dbReference type="EC" id="2.3.3.10" evidence="7"/>
<dbReference type="InterPro" id="IPR013746">
    <property type="entry name" value="HMG_CoA_synt_C_dom"/>
</dbReference>
<protein>
    <submittedName>
        <fullName evidence="7">Hydroxymethylglutaryl-CoA synthase</fullName>
        <ecNumber evidence="7">2.3.3.10</ecNumber>
    </submittedName>
</protein>
<accession>A0A4R5G4Z6</accession>
<dbReference type="EMBL" id="SJWY01000065">
    <property type="protein sequence ID" value="TDE73617.1"/>
    <property type="molecule type" value="Genomic_DNA"/>
</dbReference>
<dbReference type="Gene3D" id="3.40.47.10">
    <property type="match status" value="2"/>
</dbReference>
<dbReference type="Proteomes" id="UP000295231">
    <property type="component" value="Unassembled WGS sequence"/>
</dbReference>
<feature type="binding site" evidence="4">
    <location>
        <position position="246"/>
    </location>
    <ligand>
        <name>(3S)-3-hydroxy-3-methylglutaryl-CoA</name>
        <dbReference type="ChEBI" id="CHEBI:43074"/>
    </ligand>
</feature>
<dbReference type="CDD" id="cd00827">
    <property type="entry name" value="init_cond_enzymes"/>
    <property type="match status" value="1"/>
</dbReference>
<proteinExistence type="inferred from homology"/>
<name>A0A4R5G4Z6_9STRE</name>
<evidence type="ECO:0000259" key="5">
    <source>
        <dbReference type="Pfam" id="PF01154"/>
    </source>
</evidence>
<feature type="active site" description="Acyl-thioester intermediate" evidence="3">
    <location>
        <position position="115"/>
    </location>
</feature>
<comment type="caution">
    <text evidence="7">The sequence shown here is derived from an EMBL/GenBank/DDBJ whole genome shotgun (WGS) entry which is preliminary data.</text>
</comment>
<comment type="similarity">
    <text evidence="1">Belongs to the thiolase-like superfamily. HMG-CoA synthase family.</text>
</comment>
<feature type="active site" description="Proton donor/acceptor" evidence="3">
    <location>
        <position position="237"/>
    </location>
</feature>
<organism evidence="7 8">
    <name type="scientific">Streptococcus vicugnae</name>
    <dbReference type="NCBI Taxonomy" id="2740579"/>
    <lineage>
        <taxon>Bacteria</taxon>
        <taxon>Bacillati</taxon>
        <taxon>Bacillota</taxon>
        <taxon>Bacilli</taxon>
        <taxon>Lactobacillales</taxon>
        <taxon>Streptococcaceae</taxon>
        <taxon>Streptococcus</taxon>
    </lineage>
</organism>
<feature type="binding site" evidence="4">
    <location>
        <position position="33"/>
    </location>
    <ligand>
        <name>(3S)-3-hydroxy-3-methylglutaryl-CoA</name>
        <dbReference type="ChEBI" id="CHEBI:43074"/>
    </ligand>
</feature>
<dbReference type="PANTHER" id="PTHR43323">
    <property type="entry name" value="3-HYDROXY-3-METHYLGLUTARYL COENZYME A SYNTHASE"/>
    <property type="match status" value="1"/>
</dbReference>